<feature type="chain" id="PRO_5047184123" description="PknH-like extracellular domain-containing protein" evidence="1">
    <location>
        <begin position="19"/>
        <end position="260"/>
    </location>
</feature>
<evidence type="ECO:0000313" key="2">
    <source>
        <dbReference type="EMBL" id="MFB9714394.1"/>
    </source>
</evidence>
<evidence type="ECO:0000313" key="3">
    <source>
        <dbReference type="Proteomes" id="UP001589536"/>
    </source>
</evidence>
<name>A0ABV5URM4_9MICC</name>
<dbReference type="PROSITE" id="PS51257">
    <property type="entry name" value="PROKAR_LIPOPROTEIN"/>
    <property type="match status" value="1"/>
</dbReference>
<reference evidence="2 3" key="1">
    <citation type="submission" date="2024-09" db="EMBL/GenBank/DDBJ databases">
        <authorList>
            <person name="Sun Q."/>
            <person name="Mori K."/>
        </authorList>
    </citation>
    <scope>NUCLEOTIDE SEQUENCE [LARGE SCALE GENOMIC DNA]</scope>
    <source>
        <strain evidence="2 3">JCM 13519</strain>
    </source>
</reference>
<dbReference type="Proteomes" id="UP001589536">
    <property type="component" value="Unassembled WGS sequence"/>
</dbReference>
<dbReference type="EMBL" id="JBHMBH010000019">
    <property type="protein sequence ID" value="MFB9714394.1"/>
    <property type="molecule type" value="Genomic_DNA"/>
</dbReference>
<accession>A0ABV5URM4</accession>
<organism evidence="2 3">
    <name type="scientific">Arthrobacter methylotrophus</name>
    <dbReference type="NCBI Taxonomy" id="121291"/>
    <lineage>
        <taxon>Bacteria</taxon>
        <taxon>Bacillati</taxon>
        <taxon>Actinomycetota</taxon>
        <taxon>Actinomycetes</taxon>
        <taxon>Micrococcales</taxon>
        <taxon>Micrococcaceae</taxon>
        <taxon>Arthrobacter</taxon>
    </lineage>
</organism>
<comment type="caution">
    <text evidence="2">The sequence shown here is derived from an EMBL/GenBank/DDBJ whole genome shotgun (WGS) entry which is preliminary data.</text>
</comment>
<feature type="signal peptide" evidence="1">
    <location>
        <begin position="1"/>
        <end position="18"/>
    </location>
</feature>
<keyword evidence="3" id="KW-1185">Reference proteome</keyword>
<gene>
    <name evidence="2" type="ORF">ACFFPI_09685</name>
</gene>
<evidence type="ECO:0000256" key="1">
    <source>
        <dbReference type="SAM" id="SignalP"/>
    </source>
</evidence>
<protein>
    <recommendedName>
        <fullName evidence="4">PknH-like extracellular domain-containing protein</fullName>
    </recommendedName>
</protein>
<sequence length="260" mass="27013">MPKYSLMLATLIAGAALALSSCVAASQATPASPPAASALSSHTLASSIGQDQLPSILLDQKDQAALQAIGGQLDKPRSNTVGYIADLTKSYSPDAAPICLFNRDAPLDGSENKSDNDWNSAVWSVEGGSMTLESGNILGGSYLQEAARAFPSTAAATSHLEVIDSHIRGCAGYTDINGSKFTTNPDPQGTFGPGTISWVESVEMHSKTTGAAAYPDGTKSEEQNVEFKSRNVVVRVATLGLTHADVQKLIDAAKAMLDAL</sequence>
<evidence type="ECO:0008006" key="4">
    <source>
        <dbReference type="Google" id="ProtNLM"/>
    </source>
</evidence>
<dbReference type="RefSeq" id="WP_345044763.1">
    <property type="nucleotide sequence ID" value="NZ_BAABED010000001.1"/>
</dbReference>
<proteinExistence type="predicted"/>
<keyword evidence="1" id="KW-0732">Signal</keyword>